<proteinExistence type="predicted"/>
<comment type="caution">
    <text evidence="3">The sequence shown here is derived from an EMBL/GenBank/DDBJ whole genome shotgun (WGS) entry which is preliminary data.</text>
</comment>
<feature type="transmembrane region" description="Helical" evidence="2">
    <location>
        <begin position="42"/>
        <end position="63"/>
    </location>
</feature>
<dbReference type="AlphaFoldDB" id="A0A5N0TBH1"/>
<evidence type="ECO:0000313" key="4">
    <source>
        <dbReference type="Proteomes" id="UP000325372"/>
    </source>
</evidence>
<keyword evidence="2" id="KW-0812">Transmembrane</keyword>
<feature type="region of interest" description="Disordered" evidence="1">
    <location>
        <begin position="76"/>
        <end position="127"/>
    </location>
</feature>
<accession>A0A5N0TBH1</accession>
<dbReference type="Proteomes" id="UP000325372">
    <property type="component" value="Unassembled WGS sequence"/>
</dbReference>
<dbReference type="InterPro" id="IPR021382">
    <property type="entry name" value="DUF3014"/>
</dbReference>
<organism evidence="3 4">
    <name type="scientific">Marinihelvus fidelis</name>
    <dbReference type="NCBI Taxonomy" id="2613842"/>
    <lineage>
        <taxon>Bacteria</taxon>
        <taxon>Pseudomonadati</taxon>
        <taxon>Pseudomonadota</taxon>
        <taxon>Gammaproteobacteria</taxon>
        <taxon>Chromatiales</taxon>
        <taxon>Wenzhouxiangellaceae</taxon>
        <taxon>Marinihelvus</taxon>
    </lineage>
</organism>
<dbReference type="Pfam" id="PF11219">
    <property type="entry name" value="DUF3014"/>
    <property type="match status" value="1"/>
</dbReference>
<name>A0A5N0TBH1_9GAMM</name>
<reference evidence="3 4" key="1">
    <citation type="submission" date="2019-09" db="EMBL/GenBank/DDBJ databases">
        <title>Wenzhouxiangella sp. Genome sequencing and assembly.</title>
        <authorList>
            <person name="Zhang R."/>
        </authorList>
    </citation>
    <scope>NUCLEOTIDE SEQUENCE [LARGE SCALE GENOMIC DNA]</scope>
    <source>
        <strain evidence="3 4">W260</strain>
    </source>
</reference>
<evidence type="ECO:0000256" key="2">
    <source>
        <dbReference type="SAM" id="Phobius"/>
    </source>
</evidence>
<feature type="compositionally biased region" description="Acidic residues" evidence="1">
    <location>
        <begin position="109"/>
        <end position="118"/>
    </location>
</feature>
<protein>
    <submittedName>
        <fullName evidence="3">DUF3014 domain-containing protein</fullName>
    </submittedName>
</protein>
<evidence type="ECO:0000313" key="3">
    <source>
        <dbReference type="EMBL" id="KAA9131427.1"/>
    </source>
</evidence>
<gene>
    <name evidence="3" type="ORF">F3N42_08900</name>
</gene>
<sequence>MLQFYDSALGGASWAIPRVESRNRVAVARSEHTGFQHTGAGVMGKVITGVILVAIAVVLAWFLSAREDQRALEQAQVLPSAPLPEQATPPEVRHPIEPPVTDEQPTVLDEPETVEAEPEVPLPPLGASDDTMVAEATALGGEALTDWLVTDQLVSRIVATVDALDSARVAQPMRPVEPVPGRFKVLGEGDQAALSPQNAERYQPYVDLLLGLGPEQVAGLYRRYYPLFQQAYRDQGYPDAYFNDRLVQVIDHLAGAPALSGVPELRQNEAVYEFVSEDLERLSAGQKMMMRLGPENEAQVKAWLAEFRAQVAVAENDAGR</sequence>
<keyword evidence="2" id="KW-1133">Transmembrane helix</keyword>
<evidence type="ECO:0000256" key="1">
    <source>
        <dbReference type="SAM" id="MobiDB-lite"/>
    </source>
</evidence>
<keyword evidence="2" id="KW-0472">Membrane</keyword>
<dbReference type="EMBL" id="VYXP01000005">
    <property type="protein sequence ID" value="KAA9131427.1"/>
    <property type="molecule type" value="Genomic_DNA"/>
</dbReference>
<keyword evidence="4" id="KW-1185">Reference proteome</keyword>